<dbReference type="SUPFAM" id="SSF54593">
    <property type="entry name" value="Glyoxalase/Bleomycin resistance protein/Dihydroxybiphenyl dioxygenase"/>
    <property type="match status" value="1"/>
</dbReference>
<dbReference type="InterPro" id="IPR037523">
    <property type="entry name" value="VOC_core"/>
</dbReference>
<dbReference type="PROSITE" id="PS51819">
    <property type="entry name" value="VOC"/>
    <property type="match status" value="1"/>
</dbReference>
<evidence type="ECO:0000313" key="2">
    <source>
        <dbReference type="EMBL" id="MBK1783745.1"/>
    </source>
</evidence>
<name>A0A934V448_9PSEU</name>
<sequence length="132" mass="14479">MPLTSGINHVVAVTSELDRMARFYADAFDARIVFDRAASDDVPRMAIVELGGEGRYLKLVEAEAGRSPRPRVESFGLAVAGLDELAAVRERALAHELDVSEIERIPTQWILWLRDPDGARIQVCAHASPAVV</sequence>
<protein>
    <submittedName>
        <fullName evidence="2">VOC family protein</fullName>
    </submittedName>
</protein>
<comment type="caution">
    <text evidence="2">The sequence shown here is derived from an EMBL/GenBank/DDBJ whole genome shotgun (WGS) entry which is preliminary data.</text>
</comment>
<gene>
    <name evidence="2" type="ORF">JHE00_05340</name>
</gene>
<dbReference type="CDD" id="cd06587">
    <property type="entry name" value="VOC"/>
    <property type="match status" value="1"/>
</dbReference>
<proteinExistence type="predicted"/>
<accession>A0A934V448</accession>
<dbReference type="AlphaFoldDB" id="A0A934V448"/>
<dbReference type="Pfam" id="PF00903">
    <property type="entry name" value="Glyoxalase"/>
    <property type="match status" value="1"/>
</dbReference>
<dbReference type="Gene3D" id="3.10.180.10">
    <property type="entry name" value="2,3-Dihydroxybiphenyl 1,2-Dioxygenase, domain 1"/>
    <property type="match status" value="1"/>
</dbReference>
<keyword evidence="3" id="KW-1185">Reference proteome</keyword>
<evidence type="ECO:0000259" key="1">
    <source>
        <dbReference type="PROSITE" id="PS51819"/>
    </source>
</evidence>
<dbReference type="EMBL" id="JAENJH010000001">
    <property type="protein sequence ID" value="MBK1783745.1"/>
    <property type="molecule type" value="Genomic_DNA"/>
</dbReference>
<dbReference type="InterPro" id="IPR004360">
    <property type="entry name" value="Glyas_Fos-R_dOase_dom"/>
</dbReference>
<dbReference type="InterPro" id="IPR029068">
    <property type="entry name" value="Glyas_Bleomycin-R_OHBP_Dase"/>
</dbReference>
<dbReference type="Proteomes" id="UP000635245">
    <property type="component" value="Unassembled WGS sequence"/>
</dbReference>
<dbReference type="RefSeq" id="WP_200315295.1">
    <property type="nucleotide sequence ID" value="NZ_JAENJH010000001.1"/>
</dbReference>
<evidence type="ECO:0000313" key="3">
    <source>
        <dbReference type="Proteomes" id="UP000635245"/>
    </source>
</evidence>
<reference evidence="2" key="1">
    <citation type="submission" date="2020-12" db="EMBL/GenBank/DDBJ databases">
        <title>Prauserella sp. ASG 168, a novel actinomycete isolated from cave rock.</title>
        <authorList>
            <person name="Suriyachadkun C."/>
        </authorList>
    </citation>
    <scope>NUCLEOTIDE SEQUENCE</scope>
    <source>
        <strain evidence="2">ASG 168</strain>
    </source>
</reference>
<feature type="domain" description="VOC" evidence="1">
    <location>
        <begin position="6"/>
        <end position="126"/>
    </location>
</feature>
<organism evidence="2 3">
    <name type="scientific">Prauserella cavernicola</name>
    <dbReference type="NCBI Taxonomy" id="2800127"/>
    <lineage>
        <taxon>Bacteria</taxon>
        <taxon>Bacillati</taxon>
        <taxon>Actinomycetota</taxon>
        <taxon>Actinomycetes</taxon>
        <taxon>Pseudonocardiales</taxon>
        <taxon>Pseudonocardiaceae</taxon>
        <taxon>Prauserella</taxon>
    </lineage>
</organism>